<evidence type="ECO:0000313" key="3">
    <source>
        <dbReference type="Proteomes" id="UP001247805"/>
    </source>
</evidence>
<organism evidence="2 3">
    <name type="scientific">Paraglaciecola aquimarina</name>
    <dbReference type="NCBI Taxonomy" id="1235557"/>
    <lineage>
        <taxon>Bacteria</taxon>
        <taxon>Pseudomonadati</taxon>
        <taxon>Pseudomonadota</taxon>
        <taxon>Gammaproteobacteria</taxon>
        <taxon>Alteromonadales</taxon>
        <taxon>Alteromonadaceae</taxon>
        <taxon>Paraglaciecola</taxon>
    </lineage>
</organism>
<dbReference type="InterPro" id="IPR017853">
    <property type="entry name" value="GH"/>
</dbReference>
<reference evidence="2 3" key="1">
    <citation type="submission" date="2023-10" db="EMBL/GenBank/DDBJ databases">
        <title>Glaciecola aquimarina strain GGW-M5 nov., isolated from a coastal seawater.</title>
        <authorList>
            <person name="Bayburt H."/>
            <person name="Kim J.M."/>
            <person name="Choi B.J."/>
            <person name="Jeon C.O."/>
        </authorList>
    </citation>
    <scope>NUCLEOTIDE SEQUENCE [LARGE SCALE GENOMIC DNA]</scope>
    <source>
        <strain evidence="2 3">KCTC 32108</strain>
    </source>
</reference>
<feature type="domain" description="Glycoside hydrolase family 29 N-terminal" evidence="1">
    <location>
        <begin position="9"/>
        <end position="87"/>
    </location>
</feature>
<keyword evidence="3" id="KW-1185">Reference proteome</keyword>
<evidence type="ECO:0000259" key="1">
    <source>
        <dbReference type="Pfam" id="PF01120"/>
    </source>
</evidence>
<dbReference type="SUPFAM" id="SSF51445">
    <property type="entry name" value="(Trans)glycosidases"/>
    <property type="match status" value="1"/>
</dbReference>
<dbReference type="InterPro" id="IPR057739">
    <property type="entry name" value="Glyco_hydro_29_N"/>
</dbReference>
<gene>
    <name evidence="2" type="ORF">RS130_11810</name>
</gene>
<dbReference type="RefSeq" id="WP_316028042.1">
    <property type="nucleotide sequence ID" value="NZ_JAWDIO010000002.1"/>
</dbReference>
<dbReference type="Proteomes" id="UP001247805">
    <property type="component" value="Unassembled WGS sequence"/>
</dbReference>
<evidence type="ECO:0000313" key="2">
    <source>
        <dbReference type="EMBL" id="MDU0354528.1"/>
    </source>
</evidence>
<dbReference type="Gene3D" id="3.20.20.80">
    <property type="entry name" value="Glycosidases"/>
    <property type="match status" value="1"/>
</dbReference>
<accession>A0ABU3SX17</accession>
<comment type="caution">
    <text evidence="2">The sequence shown here is derived from an EMBL/GenBank/DDBJ whole genome shotgun (WGS) entry which is preliminary data.</text>
</comment>
<sequence length="88" mass="10042">MAHPQQTNQQVVSVHKHNDIPMSLSVPDFEQGGRRGLHPLPWMTDITLGESHWAYIEAETYKVPSLVIRNMIDVWSKNGTVLLNLNPR</sequence>
<dbReference type="EMBL" id="JAWDIO010000002">
    <property type="protein sequence ID" value="MDU0354528.1"/>
    <property type="molecule type" value="Genomic_DNA"/>
</dbReference>
<dbReference type="Pfam" id="PF01120">
    <property type="entry name" value="Alpha_L_fucos"/>
    <property type="match status" value="1"/>
</dbReference>
<proteinExistence type="predicted"/>
<protein>
    <submittedName>
        <fullName evidence="2">Alpha-L-fucosidase</fullName>
    </submittedName>
</protein>
<name>A0ABU3SX17_9ALTE</name>